<accession>A0A212KZN4</accession>
<organism evidence="2">
    <name type="scientific">uncultured Desulfovibrio sp</name>
    <dbReference type="NCBI Taxonomy" id="167968"/>
    <lineage>
        <taxon>Bacteria</taxon>
        <taxon>Pseudomonadati</taxon>
        <taxon>Thermodesulfobacteriota</taxon>
        <taxon>Desulfovibrionia</taxon>
        <taxon>Desulfovibrionales</taxon>
        <taxon>Desulfovibrionaceae</taxon>
        <taxon>Desulfovibrio</taxon>
        <taxon>environmental samples</taxon>
    </lineage>
</organism>
<evidence type="ECO:0000313" key="2">
    <source>
        <dbReference type="EMBL" id="SCM70707.1"/>
    </source>
</evidence>
<dbReference type="AlphaFoldDB" id="A0A212KZN4"/>
<dbReference type="Gene3D" id="6.20.20.10">
    <property type="match status" value="1"/>
</dbReference>
<gene>
    <name evidence="2" type="ORF">KL86DES1_10574</name>
</gene>
<feature type="region of interest" description="Disordered" evidence="1">
    <location>
        <begin position="1"/>
        <end position="23"/>
    </location>
</feature>
<name>A0A212KZN4_9BACT</name>
<dbReference type="EMBL" id="FMJC01000001">
    <property type="protein sequence ID" value="SCM70707.1"/>
    <property type="molecule type" value="Genomic_DNA"/>
</dbReference>
<proteinExistence type="predicted"/>
<evidence type="ECO:0008006" key="3">
    <source>
        <dbReference type="Google" id="ProtNLM"/>
    </source>
</evidence>
<sequence>MAEKKMNDDYTTCPACSGTGKNQDNTTCFECNGTGKRQEACTVPAGAEHDGVCD</sequence>
<reference evidence="2" key="1">
    <citation type="submission" date="2016-08" db="EMBL/GenBank/DDBJ databases">
        <authorList>
            <person name="Seilhamer J.J."/>
        </authorList>
    </citation>
    <scope>NUCLEOTIDE SEQUENCE</scope>
    <source>
        <strain evidence="2">86-1</strain>
    </source>
</reference>
<dbReference type="RefSeq" id="WP_179979424.1">
    <property type="nucleotide sequence ID" value="NZ_LT608333.1"/>
</dbReference>
<evidence type="ECO:0000256" key="1">
    <source>
        <dbReference type="SAM" id="MobiDB-lite"/>
    </source>
</evidence>
<dbReference type="SUPFAM" id="SSF57938">
    <property type="entry name" value="DnaJ/Hsp40 cysteine-rich domain"/>
    <property type="match status" value="1"/>
</dbReference>
<protein>
    <recommendedName>
        <fullName evidence="3">Chaperone protein</fullName>
    </recommendedName>
</protein>
<dbReference type="InterPro" id="IPR036410">
    <property type="entry name" value="HSP_DnaJ_Cys-rich_dom_sf"/>
</dbReference>